<dbReference type="InterPro" id="IPR010982">
    <property type="entry name" value="Lambda_DNA-bd_dom_sf"/>
</dbReference>
<evidence type="ECO:0000259" key="1">
    <source>
        <dbReference type="PROSITE" id="PS50943"/>
    </source>
</evidence>
<feature type="domain" description="HTH cro/C1-type" evidence="1">
    <location>
        <begin position="19"/>
        <end position="81"/>
    </location>
</feature>
<sequence length="91" mass="10031">MSSHAKLTPEASKALGLRLQALRADFGWTQAEVAGLIGLSRGHYRTLELGHRDYGDRSTSNPTIATLLELARVYRIDPKELIDLVLENSGK</sequence>
<dbReference type="OrthoDB" id="5738376at2"/>
<dbReference type="Gene3D" id="1.10.260.40">
    <property type="entry name" value="lambda repressor-like DNA-binding domains"/>
    <property type="match status" value="1"/>
</dbReference>
<dbReference type="SMART" id="SM00530">
    <property type="entry name" value="HTH_XRE"/>
    <property type="match status" value="1"/>
</dbReference>
<evidence type="ECO:0000313" key="2">
    <source>
        <dbReference type="EMBL" id="SEC85463.1"/>
    </source>
</evidence>
<gene>
    <name evidence="2" type="ORF">SAMN04489745_3342</name>
</gene>
<reference evidence="2 3" key="1">
    <citation type="submission" date="2016-10" db="EMBL/GenBank/DDBJ databases">
        <authorList>
            <person name="de Groot N.N."/>
        </authorList>
    </citation>
    <scope>NUCLEOTIDE SEQUENCE [LARGE SCALE GENOMIC DNA]</scope>
    <source>
        <strain evidence="2 3">DSM 10495</strain>
    </source>
</reference>
<dbReference type="Proteomes" id="UP000182652">
    <property type="component" value="Unassembled WGS sequence"/>
</dbReference>
<dbReference type="Pfam" id="PF13560">
    <property type="entry name" value="HTH_31"/>
    <property type="match status" value="1"/>
</dbReference>
<organism evidence="2 3">
    <name type="scientific">Arthrobacter woluwensis</name>
    <dbReference type="NCBI Taxonomy" id="156980"/>
    <lineage>
        <taxon>Bacteria</taxon>
        <taxon>Bacillati</taxon>
        <taxon>Actinomycetota</taxon>
        <taxon>Actinomycetes</taxon>
        <taxon>Micrococcales</taxon>
        <taxon>Micrococcaceae</taxon>
        <taxon>Arthrobacter</taxon>
    </lineage>
</organism>
<dbReference type="PROSITE" id="PS50943">
    <property type="entry name" value="HTH_CROC1"/>
    <property type="match status" value="1"/>
</dbReference>
<accession>A0A1H4VWV8</accession>
<dbReference type="SUPFAM" id="SSF47413">
    <property type="entry name" value="lambda repressor-like DNA-binding domains"/>
    <property type="match status" value="1"/>
</dbReference>
<keyword evidence="2" id="KW-0238">DNA-binding</keyword>
<dbReference type="GO" id="GO:0003677">
    <property type="term" value="F:DNA binding"/>
    <property type="evidence" value="ECO:0007669"/>
    <property type="project" value="UniProtKB-KW"/>
</dbReference>
<keyword evidence="3" id="KW-1185">Reference proteome</keyword>
<evidence type="ECO:0000313" key="3">
    <source>
        <dbReference type="Proteomes" id="UP000182652"/>
    </source>
</evidence>
<dbReference type="CDD" id="cd00093">
    <property type="entry name" value="HTH_XRE"/>
    <property type="match status" value="1"/>
</dbReference>
<name>A0A1H4VWV8_9MICC</name>
<protein>
    <submittedName>
        <fullName evidence="2">DNA-binding transcriptional regulator, XRE-family HTH domain</fullName>
    </submittedName>
</protein>
<dbReference type="RefSeq" id="WP_066214784.1">
    <property type="nucleotide sequence ID" value="NZ_CP049819.1"/>
</dbReference>
<dbReference type="AlphaFoldDB" id="A0A1H4VWV8"/>
<proteinExistence type="predicted"/>
<dbReference type="InterPro" id="IPR001387">
    <property type="entry name" value="Cro/C1-type_HTH"/>
</dbReference>
<dbReference type="EMBL" id="FNSN01000004">
    <property type="protein sequence ID" value="SEC85463.1"/>
    <property type="molecule type" value="Genomic_DNA"/>
</dbReference>